<dbReference type="HOGENOM" id="CLU_1422192_0_0_1"/>
<dbReference type="AlphaFoldDB" id="A0A0C3DT24"/>
<reference evidence="2" key="2">
    <citation type="submission" date="2015-01" db="EMBL/GenBank/DDBJ databases">
        <title>Evolutionary Origins and Diversification of the Mycorrhizal Mutualists.</title>
        <authorList>
            <consortium name="DOE Joint Genome Institute"/>
            <consortium name="Mycorrhizal Genomics Consortium"/>
            <person name="Kohler A."/>
            <person name="Kuo A."/>
            <person name="Nagy L.G."/>
            <person name="Floudas D."/>
            <person name="Copeland A."/>
            <person name="Barry K.W."/>
            <person name="Cichocki N."/>
            <person name="Veneault-Fourrey C."/>
            <person name="LaButti K."/>
            <person name="Lindquist E.A."/>
            <person name="Lipzen A."/>
            <person name="Lundell T."/>
            <person name="Morin E."/>
            <person name="Murat C."/>
            <person name="Riley R."/>
            <person name="Ohm R."/>
            <person name="Sun H."/>
            <person name="Tunlid A."/>
            <person name="Henrissat B."/>
            <person name="Grigoriev I.V."/>
            <person name="Hibbett D.S."/>
            <person name="Martin F."/>
        </authorList>
    </citation>
    <scope>NUCLEOTIDE SEQUENCE [LARGE SCALE GENOMIC DNA]</scope>
    <source>
        <strain evidence="2">Foug A</strain>
    </source>
</reference>
<keyword evidence="2" id="KW-1185">Reference proteome</keyword>
<gene>
    <name evidence="1" type="ORF">SCLCIDRAFT_689864</name>
</gene>
<reference evidence="1 2" key="1">
    <citation type="submission" date="2014-04" db="EMBL/GenBank/DDBJ databases">
        <authorList>
            <consortium name="DOE Joint Genome Institute"/>
            <person name="Kuo A."/>
            <person name="Kohler A."/>
            <person name="Nagy L.G."/>
            <person name="Floudas D."/>
            <person name="Copeland A."/>
            <person name="Barry K.W."/>
            <person name="Cichocki N."/>
            <person name="Veneault-Fourrey C."/>
            <person name="LaButti K."/>
            <person name="Lindquist E.A."/>
            <person name="Lipzen A."/>
            <person name="Lundell T."/>
            <person name="Morin E."/>
            <person name="Murat C."/>
            <person name="Sun H."/>
            <person name="Tunlid A."/>
            <person name="Henrissat B."/>
            <person name="Grigoriev I.V."/>
            <person name="Hibbett D.S."/>
            <person name="Martin F."/>
            <person name="Nordberg H.P."/>
            <person name="Cantor M.N."/>
            <person name="Hua S.X."/>
        </authorList>
    </citation>
    <scope>NUCLEOTIDE SEQUENCE [LARGE SCALE GENOMIC DNA]</scope>
    <source>
        <strain evidence="1 2">Foug A</strain>
    </source>
</reference>
<proteinExistence type="predicted"/>
<protein>
    <submittedName>
        <fullName evidence="1">Uncharacterized protein</fullName>
    </submittedName>
</protein>
<evidence type="ECO:0000313" key="2">
    <source>
        <dbReference type="Proteomes" id="UP000053989"/>
    </source>
</evidence>
<evidence type="ECO:0000313" key="1">
    <source>
        <dbReference type="EMBL" id="KIM63775.1"/>
    </source>
</evidence>
<dbReference type="EMBL" id="KN822032">
    <property type="protein sequence ID" value="KIM63775.1"/>
    <property type="molecule type" value="Genomic_DNA"/>
</dbReference>
<organism evidence="1 2">
    <name type="scientific">Scleroderma citrinum Foug A</name>
    <dbReference type="NCBI Taxonomy" id="1036808"/>
    <lineage>
        <taxon>Eukaryota</taxon>
        <taxon>Fungi</taxon>
        <taxon>Dikarya</taxon>
        <taxon>Basidiomycota</taxon>
        <taxon>Agaricomycotina</taxon>
        <taxon>Agaricomycetes</taxon>
        <taxon>Agaricomycetidae</taxon>
        <taxon>Boletales</taxon>
        <taxon>Sclerodermatineae</taxon>
        <taxon>Sclerodermataceae</taxon>
        <taxon>Scleroderma</taxon>
    </lineage>
</organism>
<dbReference type="Proteomes" id="UP000053989">
    <property type="component" value="Unassembled WGS sequence"/>
</dbReference>
<sequence>MHSRCCMSLTHIQLVMDVQMVVVSCKAPCTKLEGKMSCVARPTEVSGNGVFQLSQHELRLNHDPRSPALPPQCTTTGLLVSPDPKMVAVTRRAAAATPGSQCCSSNGQRKIGTTTTPFRYIPSIPATTNDSDRDRGDHVWHERVIEIVLLKNLIKVWKAGVPCSLLHTAFGSIAIGDLGHCSWHFALGDNF</sequence>
<name>A0A0C3DT24_9AGAM</name>
<dbReference type="InParanoid" id="A0A0C3DT24"/>
<accession>A0A0C3DT24</accession>